<comment type="caution">
    <text evidence="2">The sequence shown here is derived from an EMBL/GenBank/DDBJ whole genome shotgun (WGS) entry which is preliminary data.</text>
</comment>
<protein>
    <submittedName>
        <fullName evidence="2">Uncharacterized protein</fullName>
    </submittedName>
</protein>
<evidence type="ECO:0000313" key="2">
    <source>
        <dbReference type="EMBL" id="PIT86636.1"/>
    </source>
</evidence>
<evidence type="ECO:0000313" key="3">
    <source>
        <dbReference type="Proteomes" id="UP000229362"/>
    </source>
</evidence>
<keyword evidence="1" id="KW-1133">Transmembrane helix</keyword>
<name>A0A2M6W1F4_9BACT</name>
<feature type="transmembrane region" description="Helical" evidence="1">
    <location>
        <begin position="38"/>
        <end position="59"/>
    </location>
</feature>
<dbReference type="AlphaFoldDB" id="A0A2M6W1F4"/>
<dbReference type="Proteomes" id="UP000229362">
    <property type="component" value="Unassembled WGS sequence"/>
</dbReference>
<evidence type="ECO:0000256" key="1">
    <source>
        <dbReference type="SAM" id="Phobius"/>
    </source>
</evidence>
<keyword evidence="1" id="KW-0812">Transmembrane</keyword>
<proteinExistence type="predicted"/>
<gene>
    <name evidence="2" type="ORF">COU33_02035</name>
</gene>
<sequence>MESTEHVVSATHDCCGITETGQEEIPTATGIDHHAPTVATLSFLDLLIALLVIFVAVALPEPARKILISQFQLYVRTWLQRWSYFALYVRQLFSMGILHPKIW</sequence>
<dbReference type="EMBL" id="PFBZ01000086">
    <property type="protein sequence ID" value="PIT86636.1"/>
    <property type="molecule type" value="Genomic_DNA"/>
</dbReference>
<reference evidence="3" key="1">
    <citation type="submission" date="2017-09" db="EMBL/GenBank/DDBJ databases">
        <title>Depth-based differentiation of microbial function through sediment-hosted aquifers and enrichment of novel symbionts in the deep terrestrial subsurface.</title>
        <authorList>
            <person name="Probst A.J."/>
            <person name="Ladd B."/>
            <person name="Jarett J.K."/>
            <person name="Geller-Mcgrath D.E."/>
            <person name="Sieber C.M.K."/>
            <person name="Emerson J.B."/>
            <person name="Anantharaman K."/>
            <person name="Thomas B.C."/>
            <person name="Malmstrom R."/>
            <person name="Stieglmeier M."/>
            <person name="Klingl A."/>
            <person name="Woyke T."/>
            <person name="Ryan C.M."/>
            <person name="Banfield J.F."/>
        </authorList>
    </citation>
    <scope>NUCLEOTIDE SEQUENCE [LARGE SCALE GENOMIC DNA]</scope>
</reference>
<keyword evidence="1" id="KW-0472">Membrane</keyword>
<accession>A0A2M6W1F4</accession>
<organism evidence="2 3">
    <name type="scientific">Candidatus Magasanikbacteria bacterium CG10_big_fil_rev_8_21_14_0_10_43_6</name>
    <dbReference type="NCBI Taxonomy" id="1974650"/>
    <lineage>
        <taxon>Bacteria</taxon>
        <taxon>Candidatus Magasanikiibacteriota</taxon>
    </lineage>
</organism>